<dbReference type="PANTHER" id="PTHR45835">
    <property type="entry name" value="YALI0A06105P"/>
    <property type="match status" value="1"/>
</dbReference>
<gene>
    <name evidence="1" type="ORF">MTR67_001191</name>
</gene>
<name>A0AAF0T799_SOLVR</name>
<evidence type="ECO:0000313" key="2">
    <source>
        <dbReference type="Proteomes" id="UP001234989"/>
    </source>
</evidence>
<keyword evidence="2" id="KW-1185">Reference proteome</keyword>
<dbReference type="EMBL" id="CP133612">
    <property type="protein sequence ID" value="WMV07806.1"/>
    <property type="molecule type" value="Genomic_DNA"/>
</dbReference>
<dbReference type="PANTHER" id="PTHR45835:SF108">
    <property type="entry name" value="INTEGRASE ZINC-BINDING DOMAIN-CONTAINING PROTEIN"/>
    <property type="match status" value="1"/>
</dbReference>
<organism evidence="1 2">
    <name type="scientific">Solanum verrucosum</name>
    <dbReference type="NCBI Taxonomy" id="315347"/>
    <lineage>
        <taxon>Eukaryota</taxon>
        <taxon>Viridiplantae</taxon>
        <taxon>Streptophyta</taxon>
        <taxon>Embryophyta</taxon>
        <taxon>Tracheophyta</taxon>
        <taxon>Spermatophyta</taxon>
        <taxon>Magnoliopsida</taxon>
        <taxon>eudicotyledons</taxon>
        <taxon>Gunneridae</taxon>
        <taxon>Pentapetalae</taxon>
        <taxon>asterids</taxon>
        <taxon>lamiids</taxon>
        <taxon>Solanales</taxon>
        <taxon>Solanaceae</taxon>
        <taxon>Solanoideae</taxon>
        <taxon>Solaneae</taxon>
        <taxon>Solanum</taxon>
    </lineage>
</organism>
<evidence type="ECO:0000313" key="1">
    <source>
        <dbReference type="EMBL" id="WMV07806.1"/>
    </source>
</evidence>
<proteinExistence type="predicted"/>
<protein>
    <submittedName>
        <fullName evidence="1">Uncharacterized protein</fullName>
    </submittedName>
</protein>
<dbReference type="AlphaFoldDB" id="A0AAF0T799"/>
<reference evidence="1" key="1">
    <citation type="submission" date="2023-08" db="EMBL/GenBank/DDBJ databases">
        <title>A de novo genome assembly of Solanum verrucosum Schlechtendal, a Mexican diploid species geographically isolated from the other diploid A-genome species in potato relatives.</title>
        <authorList>
            <person name="Hosaka K."/>
        </authorList>
    </citation>
    <scope>NUCLEOTIDE SEQUENCE</scope>
    <source>
        <tissue evidence="1">Young leaves</tissue>
    </source>
</reference>
<sequence length="183" mass="21440">MAPFEALYGRKCRSPIGWFEAGDVKPLGVDLVKKAQDKVRSIQAKLLAAQSRQKKYADCKYEEELVAILDRDVRKLRTKEVKSLKVQWKHRPVEEATWKIEKDMREKYPQLFDNSDCGSRGLHGRKDPMDEKPSYLDYNALQSLKIGRLDLDLAPISSFFFQLLVREFFRRVLGLILRFERMT</sequence>
<accession>A0AAF0T799</accession>
<dbReference type="Proteomes" id="UP001234989">
    <property type="component" value="Chromosome 1"/>
</dbReference>